<keyword evidence="10 11" id="KW-0472">Membrane</keyword>
<dbReference type="PANTHER" id="PTHR33909">
    <property type="entry name" value="SEC TRANSLOCON ACCESSORY COMPLEX SUBUNIT YAJC"/>
    <property type="match status" value="1"/>
</dbReference>
<evidence type="ECO:0000313" key="13">
    <source>
        <dbReference type="Proteomes" id="UP000629025"/>
    </source>
</evidence>
<dbReference type="EMBL" id="BMIJ01000007">
    <property type="protein sequence ID" value="GGC04268.1"/>
    <property type="molecule type" value="Genomic_DNA"/>
</dbReference>
<reference evidence="13" key="1">
    <citation type="journal article" date="2019" name="Int. J. Syst. Evol. Microbiol.">
        <title>The Global Catalogue of Microorganisms (GCM) 10K type strain sequencing project: providing services to taxonomists for standard genome sequencing and annotation.</title>
        <authorList>
            <consortium name="The Broad Institute Genomics Platform"/>
            <consortium name="The Broad Institute Genome Sequencing Center for Infectious Disease"/>
            <person name="Wu L."/>
            <person name="Ma J."/>
        </authorList>
    </citation>
    <scope>NUCLEOTIDE SEQUENCE [LARGE SCALE GENOMIC DNA]</scope>
    <source>
        <strain evidence="13">CGMCC 1.15341</strain>
    </source>
</reference>
<evidence type="ECO:0000256" key="4">
    <source>
        <dbReference type="ARBA" id="ARBA00022448"/>
    </source>
</evidence>
<evidence type="ECO:0000256" key="3">
    <source>
        <dbReference type="ARBA" id="ARBA00014962"/>
    </source>
</evidence>
<keyword evidence="5" id="KW-1003">Cell membrane</keyword>
<protein>
    <recommendedName>
        <fullName evidence="3">Sec translocon accessory complex subunit YajC</fullName>
    </recommendedName>
</protein>
<organism evidence="12 13">
    <name type="scientific">Marinobacterium zhoushanense</name>
    <dbReference type="NCBI Taxonomy" id="1679163"/>
    <lineage>
        <taxon>Bacteria</taxon>
        <taxon>Pseudomonadati</taxon>
        <taxon>Pseudomonadota</taxon>
        <taxon>Gammaproteobacteria</taxon>
        <taxon>Oceanospirillales</taxon>
        <taxon>Oceanospirillaceae</taxon>
        <taxon>Marinobacterium</taxon>
    </lineage>
</organism>
<comment type="similarity">
    <text evidence="2">Belongs to the YajC family.</text>
</comment>
<evidence type="ECO:0000256" key="10">
    <source>
        <dbReference type="ARBA" id="ARBA00023136"/>
    </source>
</evidence>
<gene>
    <name evidence="12" type="ORF">GCM10011352_33120</name>
</gene>
<evidence type="ECO:0000256" key="1">
    <source>
        <dbReference type="ARBA" id="ARBA00004162"/>
    </source>
</evidence>
<dbReference type="NCBIfam" id="TIGR00739">
    <property type="entry name" value="yajC"/>
    <property type="match status" value="1"/>
</dbReference>
<keyword evidence="7" id="KW-0653">Protein transport</keyword>
<evidence type="ECO:0000256" key="5">
    <source>
        <dbReference type="ARBA" id="ARBA00022475"/>
    </source>
</evidence>
<accession>A0ABQ1KMQ3</accession>
<keyword evidence="8 11" id="KW-1133">Transmembrane helix</keyword>
<comment type="caution">
    <text evidence="12">The sequence shown here is derived from an EMBL/GenBank/DDBJ whole genome shotgun (WGS) entry which is preliminary data.</text>
</comment>
<evidence type="ECO:0000256" key="11">
    <source>
        <dbReference type="SAM" id="Phobius"/>
    </source>
</evidence>
<evidence type="ECO:0000256" key="9">
    <source>
        <dbReference type="ARBA" id="ARBA00023010"/>
    </source>
</evidence>
<dbReference type="RefSeq" id="WP_188750351.1">
    <property type="nucleotide sequence ID" value="NZ_BMIJ01000007.1"/>
</dbReference>
<dbReference type="InterPro" id="IPR003849">
    <property type="entry name" value="Preprotein_translocase_YajC"/>
</dbReference>
<name>A0ABQ1KMQ3_9GAMM</name>
<evidence type="ECO:0000256" key="8">
    <source>
        <dbReference type="ARBA" id="ARBA00022989"/>
    </source>
</evidence>
<dbReference type="SMART" id="SM01323">
    <property type="entry name" value="YajC"/>
    <property type="match status" value="1"/>
</dbReference>
<dbReference type="PANTHER" id="PTHR33909:SF1">
    <property type="entry name" value="SEC TRANSLOCON ACCESSORY COMPLEX SUBUNIT YAJC"/>
    <property type="match status" value="1"/>
</dbReference>
<evidence type="ECO:0000256" key="2">
    <source>
        <dbReference type="ARBA" id="ARBA00006742"/>
    </source>
</evidence>
<dbReference type="PRINTS" id="PR01853">
    <property type="entry name" value="YAJCTRNLCASE"/>
</dbReference>
<evidence type="ECO:0000256" key="6">
    <source>
        <dbReference type="ARBA" id="ARBA00022692"/>
    </source>
</evidence>
<feature type="transmembrane region" description="Helical" evidence="11">
    <location>
        <begin position="23"/>
        <end position="42"/>
    </location>
</feature>
<proteinExistence type="inferred from homology"/>
<keyword evidence="13" id="KW-1185">Reference proteome</keyword>
<keyword evidence="9" id="KW-0811">Translocation</keyword>
<dbReference type="Proteomes" id="UP000629025">
    <property type="component" value="Unassembled WGS sequence"/>
</dbReference>
<comment type="subcellular location">
    <subcellularLocation>
        <location evidence="1">Cell membrane</location>
        <topology evidence="1">Single-pass membrane protein</topology>
    </subcellularLocation>
</comment>
<sequence>MSFLIATAQAAEGAPAAGQMDPGFFNIIFLVGFGLIFYFFMWRPQSKRAKAHKALIGGLAKGDEVITAGGIIGKVTRLNDEYVVLEVAEGTEMKFQKAHVAAELPKGTIKSI</sequence>
<dbReference type="Pfam" id="PF02699">
    <property type="entry name" value="YajC"/>
    <property type="match status" value="1"/>
</dbReference>
<keyword evidence="6 11" id="KW-0812">Transmembrane</keyword>
<evidence type="ECO:0000256" key="7">
    <source>
        <dbReference type="ARBA" id="ARBA00022927"/>
    </source>
</evidence>
<keyword evidence="4" id="KW-0813">Transport</keyword>
<evidence type="ECO:0000313" key="12">
    <source>
        <dbReference type="EMBL" id="GGC04268.1"/>
    </source>
</evidence>